<protein>
    <recommendedName>
        <fullName evidence="3">Glabrous enhancer-binding protein-like DBD domain-containing protein</fullName>
    </recommendedName>
</protein>
<dbReference type="GO" id="GO:0006355">
    <property type="term" value="P:regulation of DNA-templated transcription"/>
    <property type="evidence" value="ECO:0007669"/>
    <property type="project" value="InterPro"/>
</dbReference>
<dbReference type="Proteomes" id="UP001341281">
    <property type="component" value="Chromosome 06"/>
</dbReference>
<name>A0AAQ3WXY3_PASNO</name>
<dbReference type="InterPro" id="IPR053932">
    <property type="entry name" value="GeBP-like_DBD"/>
</dbReference>
<proteinExistence type="inferred from homology"/>
<evidence type="ECO:0000256" key="1">
    <source>
        <dbReference type="ARBA" id="ARBA00010820"/>
    </source>
</evidence>
<dbReference type="PANTHER" id="PTHR31662:SF31">
    <property type="entry name" value="OS06G0498000 PROTEIN"/>
    <property type="match status" value="1"/>
</dbReference>
<evidence type="ECO:0000313" key="4">
    <source>
        <dbReference type="EMBL" id="WVZ78582.1"/>
    </source>
</evidence>
<sequence length="261" mass="28061">MTPERPSTSPASSSDTQATVSDEQRNAPSSPSISFDSAPESDASASSSSLLSSGSGSDSEPVVARKPRPAVRSWPASEEIALLEAVASHRQSHGRFPSPDDLFAALRGRLHGDRADGPEQVARRLHALQVRYGKAAARLARGIIPAKDDDVTIYRLSKLLWAGGRRGKGQRKDRAADARKEPRGFSELAQLYPCLAAEVEAIDAECGATPMALRAFGRIGDDTAARLEAKVKKQWVAEARASTERDRLRRNVANTLLGLIK</sequence>
<dbReference type="Pfam" id="PF04504">
    <property type="entry name" value="GeBP-like_DBD"/>
    <property type="match status" value="1"/>
</dbReference>
<reference evidence="4 5" key="1">
    <citation type="submission" date="2024-02" db="EMBL/GenBank/DDBJ databases">
        <title>High-quality chromosome-scale genome assembly of Pensacola bahiagrass (Paspalum notatum Flugge var. saurae).</title>
        <authorList>
            <person name="Vega J.M."/>
            <person name="Podio M."/>
            <person name="Orjuela J."/>
            <person name="Siena L.A."/>
            <person name="Pessino S.C."/>
            <person name="Combes M.C."/>
            <person name="Mariac C."/>
            <person name="Albertini E."/>
            <person name="Pupilli F."/>
            <person name="Ortiz J.P.A."/>
            <person name="Leblanc O."/>
        </authorList>
    </citation>
    <scope>NUCLEOTIDE SEQUENCE [LARGE SCALE GENOMIC DNA]</scope>
    <source>
        <strain evidence="4">R1</strain>
        <tissue evidence="4">Leaf</tissue>
    </source>
</reference>
<feature type="compositionally biased region" description="Polar residues" evidence="2">
    <location>
        <begin position="1"/>
        <end position="35"/>
    </location>
</feature>
<accession>A0AAQ3WXY3</accession>
<dbReference type="PANTHER" id="PTHR31662">
    <property type="entry name" value="BNAANNG10740D PROTEIN-RELATED"/>
    <property type="match status" value="1"/>
</dbReference>
<dbReference type="EMBL" id="CP144750">
    <property type="protein sequence ID" value="WVZ78582.1"/>
    <property type="molecule type" value="Genomic_DNA"/>
</dbReference>
<feature type="region of interest" description="Disordered" evidence="2">
    <location>
        <begin position="1"/>
        <end position="75"/>
    </location>
</feature>
<comment type="similarity">
    <text evidence="1">Belongs to the GeBP family.</text>
</comment>
<keyword evidence="5" id="KW-1185">Reference proteome</keyword>
<feature type="domain" description="Glabrous enhancer-binding protein-like DBD" evidence="3">
    <location>
        <begin position="72"/>
        <end position="161"/>
    </location>
</feature>
<evidence type="ECO:0000313" key="5">
    <source>
        <dbReference type="Proteomes" id="UP001341281"/>
    </source>
</evidence>
<feature type="compositionally biased region" description="Low complexity" evidence="2">
    <location>
        <begin position="37"/>
        <end position="61"/>
    </location>
</feature>
<gene>
    <name evidence="4" type="ORF">U9M48_026273</name>
</gene>
<dbReference type="GO" id="GO:0005634">
    <property type="term" value="C:nucleus"/>
    <property type="evidence" value="ECO:0007669"/>
    <property type="project" value="TreeGrafter"/>
</dbReference>
<dbReference type="InterPro" id="IPR007592">
    <property type="entry name" value="GEBP"/>
</dbReference>
<evidence type="ECO:0000256" key="2">
    <source>
        <dbReference type="SAM" id="MobiDB-lite"/>
    </source>
</evidence>
<dbReference type="AlphaFoldDB" id="A0AAQ3WXY3"/>
<evidence type="ECO:0000259" key="3">
    <source>
        <dbReference type="Pfam" id="PF04504"/>
    </source>
</evidence>
<organism evidence="4 5">
    <name type="scientific">Paspalum notatum var. saurae</name>
    <dbReference type="NCBI Taxonomy" id="547442"/>
    <lineage>
        <taxon>Eukaryota</taxon>
        <taxon>Viridiplantae</taxon>
        <taxon>Streptophyta</taxon>
        <taxon>Embryophyta</taxon>
        <taxon>Tracheophyta</taxon>
        <taxon>Spermatophyta</taxon>
        <taxon>Magnoliopsida</taxon>
        <taxon>Liliopsida</taxon>
        <taxon>Poales</taxon>
        <taxon>Poaceae</taxon>
        <taxon>PACMAD clade</taxon>
        <taxon>Panicoideae</taxon>
        <taxon>Andropogonodae</taxon>
        <taxon>Paspaleae</taxon>
        <taxon>Paspalinae</taxon>
        <taxon>Paspalum</taxon>
    </lineage>
</organism>